<comment type="caution">
    <text evidence="1">The sequence shown here is derived from an EMBL/GenBank/DDBJ whole genome shotgun (WGS) entry which is preliminary data.</text>
</comment>
<evidence type="ECO:0000313" key="1">
    <source>
        <dbReference type="EMBL" id="EOQ89652.1"/>
    </source>
</evidence>
<reference evidence="1 2" key="1">
    <citation type="submission" date="2013-04" db="EMBL/GenBank/DDBJ databases">
        <authorList>
            <person name="Harkins D.M."/>
            <person name="Durkin A.S."/>
            <person name="Brinkac L.M."/>
            <person name="Haft D.H."/>
            <person name="Selengut J.D."/>
            <person name="Sanka R."/>
            <person name="DePew J."/>
            <person name="Purushe J."/>
            <person name="Hartskeerl R.A."/>
            <person name="Ahmed A."/>
            <person name="van der Linden H."/>
            <person name="Goris M.G.A."/>
            <person name="Vinetz J.M."/>
            <person name="Sutton G.G."/>
            <person name="Nierman W.C."/>
            <person name="Fouts D.E."/>
        </authorList>
    </citation>
    <scope>NUCLEOTIDE SEQUENCE [LARGE SCALE GENOMIC DNA]</scope>
    <source>
        <strain evidence="1 2">Sao Paulo</strain>
    </source>
</reference>
<dbReference type="STRING" id="1249483.LEP1GSC202_0707"/>
<accession>A0A5E8HFF6</accession>
<dbReference type="Proteomes" id="UP000013996">
    <property type="component" value="Unassembled WGS sequence"/>
</dbReference>
<dbReference type="AlphaFoldDB" id="A0A5E8HFF6"/>
<protein>
    <submittedName>
        <fullName evidence="1">Uncharacterized protein</fullName>
    </submittedName>
</protein>
<gene>
    <name evidence="1" type="ORF">LEP1GSC202_0707</name>
</gene>
<evidence type="ECO:0000313" key="2">
    <source>
        <dbReference type="Proteomes" id="UP000013996"/>
    </source>
</evidence>
<name>A0A5E8HFF6_9LEPT</name>
<sequence>MFKNFQPVKMFFSEILNDLSGILKNFFPSSLFSIESSNIHVRSATKRKQI</sequence>
<dbReference type="EMBL" id="AOGX02000015">
    <property type="protein sequence ID" value="EOQ89652.1"/>
    <property type="molecule type" value="Genomic_DNA"/>
</dbReference>
<proteinExistence type="predicted"/>
<organism evidence="1 2">
    <name type="scientific">Leptospira yanagawae serovar Saopaulo str. Sao Paulo = ATCC 700523</name>
    <dbReference type="NCBI Taxonomy" id="1249483"/>
    <lineage>
        <taxon>Bacteria</taxon>
        <taxon>Pseudomonadati</taxon>
        <taxon>Spirochaetota</taxon>
        <taxon>Spirochaetia</taxon>
        <taxon>Leptospirales</taxon>
        <taxon>Leptospiraceae</taxon>
        <taxon>Leptospira</taxon>
    </lineage>
</organism>